<organism evidence="1 2">
    <name type="scientific">Comamonas avium</name>
    <dbReference type="NCBI Taxonomy" id="2762231"/>
    <lineage>
        <taxon>Bacteria</taxon>
        <taxon>Pseudomonadati</taxon>
        <taxon>Pseudomonadota</taxon>
        <taxon>Betaproteobacteria</taxon>
        <taxon>Burkholderiales</taxon>
        <taxon>Comamonadaceae</taxon>
        <taxon>Comamonas</taxon>
    </lineage>
</organism>
<dbReference type="Pfam" id="PF06892">
    <property type="entry name" value="Phage_CP76"/>
    <property type="match status" value="1"/>
</dbReference>
<proteinExistence type="predicted"/>
<dbReference type="RefSeq" id="WP_191723920.1">
    <property type="nucleotide sequence ID" value="NZ_JACSQK010000006.1"/>
</dbReference>
<comment type="caution">
    <text evidence="1">The sequence shown here is derived from an EMBL/GenBank/DDBJ whole genome shotgun (WGS) entry which is preliminary data.</text>
</comment>
<accession>A0ABR8SDF8</accession>
<dbReference type="EMBL" id="JACSQK010000006">
    <property type="protein sequence ID" value="MBD7961522.1"/>
    <property type="molecule type" value="Genomic_DNA"/>
</dbReference>
<sequence length="175" mass="18501">MTGLSFSAAAFQVYGEKQPHADIARGMDVLDAAFLIAQETPGGVQVLAQRMGVSPNTLQHKLNPNNTTHHLSLKEAVALQMVSGLPYVLFAMSAALDHVCLRSRPDVAEGDAWEAFRFLQQAMGELTAAAADALRGNGAVSGNAHRRVEHHANEAIAGISALVAAVAARVPRREG</sequence>
<keyword evidence="2" id="KW-1185">Reference proteome</keyword>
<reference evidence="1 2" key="1">
    <citation type="submission" date="2020-08" db="EMBL/GenBank/DDBJ databases">
        <title>A Genomic Blueprint of the Chicken Gut Microbiome.</title>
        <authorList>
            <person name="Gilroy R."/>
            <person name="Ravi A."/>
            <person name="Getino M."/>
            <person name="Pursley I."/>
            <person name="Horton D.L."/>
            <person name="Alikhan N.-F."/>
            <person name="Baker D."/>
            <person name="Gharbi K."/>
            <person name="Hall N."/>
            <person name="Watson M."/>
            <person name="Adriaenssens E.M."/>
            <person name="Foster-Nyarko E."/>
            <person name="Jarju S."/>
            <person name="Secka A."/>
            <person name="Antonio M."/>
            <person name="Oren A."/>
            <person name="Chaudhuri R."/>
            <person name="La Ragione R.M."/>
            <person name="Hildebrand F."/>
            <person name="Pallen M.J."/>
        </authorList>
    </citation>
    <scope>NUCLEOTIDE SEQUENCE [LARGE SCALE GENOMIC DNA]</scope>
    <source>
        <strain evidence="1 2">Sa2CVA6</strain>
    </source>
</reference>
<gene>
    <name evidence="1" type="ORF">H9646_13665</name>
</gene>
<name>A0ABR8SDF8_9BURK</name>
<protein>
    <submittedName>
        <fullName evidence="1">Phage regulatory CII family protein</fullName>
    </submittedName>
</protein>
<dbReference type="InterPro" id="IPR009679">
    <property type="entry name" value="Phage_186_CII-like"/>
</dbReference>
<evidence type="ECO:0000313" key="1">
    <source>
        <dbReference type="EMBL" id="MBD7961522.1"/>
    </source>
</evidence>
<evidence type="ECO:0000313" key="2">
    <source>
        <dbReference type="Proteomes" id="UP000634919"/>
    </source>
</evidence>
<dbReference type="Proteomes" id="UP000634919">
    <property type="component" value="Unassembled WGS sequence"/>
</dbReference>